<evidence type="ECO:0000313" key="2">
    <source>
        <dbReference type="EMBL" id="KAK5626960.1"/>
    </source>
</evidence>
<keyword evidence="1" id="KW-0812">Transmembrane</keyword>
<keyword evidence="1" id="KW-1133">Transmembrane helix</keyword>
<protein>
    <recommendedName>
        <fullName evidence="4">P-loop containing nucleoside triphosphate hydrolase protein</fullName>
    </recommendedName>
</protein>
<evidence type="ECO:0000313" key="3">
    <source>
        <dbReference type="Proteomes" id="UP001305414"/>
    </source>
</evidence>
<sequence>MGGVPSVPSDPSRKVQIICAGYARTGTSTMALAIEQLLQGPFLHGGTQVLNREDAYCKKWVQVYEAKKRGDKELTLKLLREVTAGFVGVADMPPLDFIPELMELYPEAKVVLVERDPDRWLESLMVVSKASNKPWLPYLVWVVPGWRWFPSLVKHYGESAKRVMQLEPKGEVKRGTTNAVAELIINWNNMVKEMVPPEKLLVMELKDGWEPLCKFLGVPVPDGPLPRANDTEAAVQISHDVTRRLAQIWGTALGTAAVLGFGVWRAWKTR</sequence>
<evidence type="ECO:0008006" key="4">
    <source>
        <dbReference type="Google" id="ProtNLM"/>
    </source>
</evidence>
<proteinExistence type="predicted"/>
<dbReference type="Gene3D" id="3.40.50.300">
    <property type="entry name" value="P-loop containing nucleotide triphosphate hydrolases"/>
    <property type="match status" value="1"/>
</dbReference>
<accession>A0AAN7YVT3</accession>
<dbReference type="AlphaFoldDB" id="A0AAN7YVT3"/>
<keyword evidence="3" id="KW-1185">Reference proteome</keyword>
<reference evidence="2 3" key="1">
    <citation type="submission" date="2023-10" db="EMBL/GenBank/DDBJ databases">
        <title>Draft genome sequence of Xylaria bambusicola isolate GMP-LS, the root and basal stem rot pathogen of sugarcane in Indonesia.</title>
        <authorList>
            <person name="Selvaraj P."/>
            <person name="Muralishankar V."/>
            <person name="Muruganantham S."/>
            <person name="Sp S."/>
            <person name="Haryani S."/>
            <person name="Lau K.J.X."/>
            <person name="Naqvi N.I."/>
        </authorList>
    </citation>
    <scope>NUCLEOTIDE SEQUENCE [LARGE SCALE GENOMIC DNA]</scope>
    <source>
        <strain evidence="2">GMP-LS</strain>
    </source>
</reference>
<dbReference type="PANTHER" id="PTHR36978">
    <property type="entry name" value="P-LOOP CONTAINING NUCLEOTIDE TRIPHOSPHATE HYDROLASE"/>
    <property type="match status" value="1"/>
</dbReference>
<dbReference type="SUPFAM" id="SSF52540">
    <property type="entry name" value="P-loop containing nucleoside triphosphate hydrolases"/>
    <property type="match status" value="1"/>
</dbReference>
<gene>
    <name evidence="2" type="ORF">RRF57_002674</name>
</gene>
<name>A0AAN7YVT3_9PEZI</name>
<dbReference type="Proteomes" id="UP001305414">
    <property type="component" value="Unassembled WGS sequence"/>
</dbReference>
<dbReference type="PANTHER" id="PTHR36978:SF3">
    <property type="entry name" value="P-LOOP CONTAINING NUCLEOSIDE TRIPHOSPHATE HYDROLASE PROTEIN"/>
    <property type="match status" value="1"/>
</dbReference>
<keyword evidence="1" id="KW-0472">Membrane</keyword>
<dbReference type="Pfam" id="PF17784">
    <property type="entry name" value="Sulfotransfer_4"/>
    <property type="match status" value="1"/>
</dbReference>
<feature type="transmembrane region" description="Helical" evidence="1">
    <location>
        <begin position="248"/>
        <end position="267"/>
    </location>
</feature>
<evidence type="ECO:0000256" key="1">
    <source>
        <dbReference type="SAM" id="Phobius"/>
    </source>
</evidence>
<comment type="caution">
    <text evidence="2">The sequence shown here is derived from an EMBL/GenBank/DDBJ whole genome shotgun (WGS) entry which is preliminary data.</text>
</comment>
<organism evidence="2 3">
    <name type="scientific">Xylaria bambusicola</name>
    <dbReference type="NCBI Taxonomy" id="326684"/>
    <lineage>
        <taxon>Eukaryota</taxon>
        <taxon>Fungi</taxon>
        <taxon>Dikarya</taxon>
        <taxon>Ascomycota</taxon>
        <taxon>Pezizomycotina</taxon>
        <taxon>Sordariomycetes</taxon>
        <taxon>Xylariomycetidae</taxon>
        <taxon>Xylariales</taxon>
        <taxon>Xylariaceae</taxon>
        <taxon>Xylaria</taxon>
    </lineage>
</organism>
<dbReference type="InterPro" id="IPR040632">
    <property type="entry name" value="Sulfotransfer_4"/>
</dbReference>
<dbReference type="InterPro" id="IPR027417">
    <property type="entry name" value="P-loop_NTPase"/>
</dbReference>
<dbReference type="EMBL" id="JAWHQM010000004">
    <property type="protein sequence ID" value="KAK5626960.1"/>
    <property type="molecule type" value="Genomic_DNA"/>
</dbReference>